<feature type="compositionally biased region" description="Low complexity" evidence="4">
    <location>
        <begin position="56"/>
        <end position="73"/>
    </location>
</feature>
<protein>
    <recommendedName>
        <fullName evidence="5">NACHT domain-containing protein</fullName>
    </recommendedName>
</protein>
<dbReference type="PANTHER" id="PTHR10039">
    <property type="entry name" value="AMELOGENIN"/>
    <property type="match status" value="1"/>
</dbReference>
<evidence type="ECO:0000256" key="2">
    <source>
        <dbReference type="ARBA" id="ARBA00022737"/>
    </source>
</evidence>
<evidence type="ECO:0000313" key="6">
    <source>
        <dbReference type="EMBL" id="KAG9498250.1"/>
    </source>
</evidence>
<keyword evidence="7" id="KW-1185">Reference proteome</keyword>
<dbReference type="InterPro" id="IPR031359">
    <property type="entry name" value="NACHT_N"/>
</dbReference>
<dbReference type="Pfam" id="PF00400">
    <property type="entry name" value="WD40"/>
    <property type="match status" value="2"/>
</dbReference>
<evidence type="ECO:0000256" key="3">
    <source>
        <dbReference type="PROSITE-ProRule" id="PRU00221"/>
    </source>
</evidence>
<dbReference type="PROSITE" id="PS50082">
    <property type="entry name" value="WD_REPEATS_2"/>
    <property type="match status" value="2"/>
</dbReference>
<keyword evidence="1 3" id="KW-0853">WD repeat</keyword>
<gene>
    <name evidence="6" type="ORF">J7337_011146</name>
</gene>
<proteinExistence type="predicted"/>
<feature type="repeat" description="WD" evidence="3">
    <location>
        <begin position="1175"/>
        <end position="1207"/>
    </location>
</feature>
<dbReference type="PROSITE" id="PS00678">
    <property type="entry name" value="WD_REPEATS_1"/>
    <property type="match status" value="1"/>
</dbReference>
<dbReference type="SUPFAM" id="SSF50978">
    <property type="entry name" value="WD40 repeat-like"/>
    <property type="match status" value="1"/>
</dbReference>
<dbReference type="Gene3D" id="3.40.50.300">
    <property type="entry name" value="P-loop containing nucleotide triphosphate hydrolases"/>
    <property type="match status" value="1"/>
</dbReference>
<dbReference type="InterPro" id="IPR019775">
    <property type="entry name" value="WD40_repeat_CS"/>
</dbReference>
<dbReference type="SUPFAM" id="SSF52540">
    <property type="entry name" value="P-loop containing nucleoside triphosphate hydrolases"/>
    <property type="match status" value="1"/>
</dbReference>
<dbReference type="KEGG" id="fmu:J7337_011146"/>
<dbReference type="SMART" id="SM00320">
    <property type="entry name" value="WD40"/>
    <property type="match status" value="5"/>
</dbReference>
<dbReference type="GeneID" id="68319002"/>
<dbReference type="Pfam" id="PF24883">
    <property type="entry name" value="NPHP3_N"/>
    <property type="match status" value="1"/>
</dbReference>
<dbReference type="InterPro" id="IPR027417">
    <property type="entry name" value="P-loop_NTPase"/>
</dbReference>
<feature type="compositionally biased region" description="Basic residues" evidence="4">
    <location>
        <begin position="1"/>
        <end position="11"/>
    </location>
</feature>
<dbReference type="Proteomes" id="UP000827133">
    <property type="component" value="Unassembled WGS sequence"/>
</dbReference>
<evidence type="ECO:0000259" key="5">
    <source>
        <dbReference type="PROSITE" id="PS50837"/>
    </source>
</evidence>
<dbReference type="PROSITE" id="PS50294">
    <property type="entry name" value="WD_REPEATS_REGION"/>
    <property type="match status" value="1"/>
</dbReference>
<dbReference type="InterPro" id="IPR056884">
    <property type="entry name" value="NPHP3-like_N"/>
</dbReference>
<comment type="caution">
    <text evidence="6">The sequence shown here is derived from an EMBL/GenBank/DDBJ whole genome shotgun (WGS) entry which is preliminary data.</text>
</comment>
<dbReference type="RefSeq" id="XP_044677250.1">
    <property type="nucleotide sequence ID" value="XM_044828696.1"/>
</dbReference>
<feature type="region of interest" description="Disordered" evidence="4">
    <location>
        <begin position="1"/>
        <end position="85"/>
    </location>
</feature>
<dbReference type="EMBL" id="JAHBCI010000008">
    <property type="protein sequence ID" value="KAG9498250.1"/>
    <property type="molecule type" value="Genomic_DNA"/>
</dbReference>
<name>A0A9P8DAA3_9HYPO</name>
<feature type="domain" description="NACHT" evidence="5">
    <location>
        <begin position="406"/>
        <end position="549"/>
    </location>
</feature>
<feature type="repeat" description="WD" evidence="3">
    <location>
        <begin position="1144"/>
        <end position="1166"/>
    </location>
</feature>
<dbReference type="InterPro" id="IPR015943">
    <property type="entry name" value="WD40/YVTN_repeat-like_dom_sf"/>
</dbReference>
<reference evidence="6" key="1">
    <citation type="journal article" date="2021" name="Mol. Plant Microbe Interact.">
        <title>Telomere to telomere genome assembly of Fusarium musae F31, causal agent of crown rot disease of banana.</title>
        <authorList>
            <person name="Degradi L."/>
            <person name="Tava V."/>
            <person name="Kunova A."/>
            <person name="Cortesi P."/>
            <person name="Saracchi M."/>
            <person name="Pasquali M."/>
        </authorList>
    </citation>
    <scope>NUCLEOTIDE SEQUENCE</scope>
    <source>
        <strain evidence="6">F31</strain>
    </source>
</reference>
<evidence type="ECO:0000313" key="7">
    <source>
        <dbReference type="Proteomes" id="UP000827133"/>
    </source>
</evidence>
<dbReference type="SUPFAM" id="SSF82171">
    <property type="entry name" value="DPP6 N-terminal domain-like"/>
    <property type="match status" value="1"/>
</dbReference>
<sequence length="1554" mass="174753">MKQLSKLKKKLRSSDSPNRQSFRPSSAPSTISTSQITNPSCHQSTGSSLTVTDEGSPAPTSTSTATNEAATVSLPSPEPESAVRSVPERLWNKAYDILEEKEPEVVKSYQEILQLVQHEWTDITAPEELQALEHCKTVKSRQVWRLVYSGLEKSKRQAKLKESVSSIIETIDNLKGVVDKAVKYSSEAAIAWAGVTLGLEILSNPMKEPGLNRKGIAYVLSRMEWYWNLVDLVLQDNSSAPSATLRTNLETQIIDFYKKLLLFQMKSACLYYRNWAGVILRDAVKLDDWAGELNTIKDAERLIQKDIEQYDNQDIRLKLGTIETSSIDQAESLETICKILREEARLKEKNAQDDKDRDCLAALLITDPRKDKKRIQSQKGDPLKDSYEWILKSDAYQTLIDNSSSRILWINGPPGKGKTMLLCGIIDELQKSLRPISFFLCQANVKEEDLSSDIAVLRGLIYVLLEHQPSLISAIRPSYDKQKDRLFNSINSSELLGDILTTMLQDPSLNDAILLVDALDECTINRSKLIKLIADLSESCNTKWIVSSRDWPEIQQELADATGLICLDLEQEHESVSQAVKSYIRKKVDDLAKTKWKNDSELKDKVFDYMQSHADDTFLWVALVCERLANSSIRKRLVMEELVKFPTSLVALYQAMLDRITNSPEADRLKQILALVCIVYRPLSSAEIPTLVEFMDDYDEEDVEDVIASCGSFLTLQNGEIFFVHQSAKEFLLDQGHRILFPHGTKHKHAYIFCRSLEGMQNTLRQDIYELGSPGTLNPVEVPSPDPLCAIKYSCVYWVQHLCKSDFMQGPDLSRLKRVSIFLHSKFTNWLEALSLLGELSTAIASILLLKTTLADIPMQELTDFIHDAHRFIYYHKPAIEIAPLQVYCSALIFSPKSSVVRQSFCYQTPEWIIGKPEMGRQWDGSLQTIYTRPDAHHASYSPDGCYLAVSHSSGFDIYETLSGDLVRQEENHALFSVAVYSPDGLFLCCLYYGDGVLILSASTFGLVRKLEAMAEHCFFLPDGNNIALVHDGDVAVFNWKTGEALSVLDQIIQENSNIAVLTATDIVGISPTATEVQIWNIFTGECNINLSWDIEEIHSVACSVDGQQIAAASADRIRLWHLDNTLGWVQKHDLYNEDYAWCLTFSGNSRMLISGSLDNLIRVWDETGGLVKVLKGHSRPIKFLSVCGNQLASGSRDNTVKLWDLSDIVSNQLRQKQLSPVQTCDYSSQASLESSCPDKGLRVDSLLFSPKGSMLASSVSFGKTHIWDTMADICTDILLSGEPLGFQGVSFTPDDKLVAMKEAYGKICVWNTEVMKQVQFSGLEDRGSVVISADGRYMSSLSVFITDKEIVLKAWDLTKYPQTPQDIISEILPLEIATGLSRFIYSEDRQALALSGTLQDLYILHRRLGNWITEQLLPPSSEIPLAFSPDNSWLLTHDTERPSFFMRETTYPYTVKDLGSLKADATTRDTPPLETPWWVIATRYGLLAIGEPGDFQGTAHIGWGLSLQMDWIMRGNERMLWVPADFRRMALDINASRVAFVCPSGQIKIMRFR</sequence>
<dbReference type="Gene3D" id="2.130.10.10">
    <property type="entry name" value="YVTN repeat-like/Quinoprotein amine dehydrogenase"/>
    <property type="match status" value="3"/>
</dbReference>
<feature type="compositionally biased region" description="Polar residues" evidence="4">
    <location>
        <begin position="15"/>
        <end position="53"/>
    </location>
</feature>
<dbReference type="PROSITE" id="PS50837">
    <property type="entry name" value="NACHT"/>
    <property type="match status" value="1"/>
</dbReference>
<dbReference type="Pfam" id="PF17100">
    <property type="entry name" value="NACHT_N"/>
    <property type="match status" value="1"/>
</dbReference>
<evidence type="ECO:0000256" key="4">
    <source>
        <dbReference type="SAM" id="MobiDB-lite"/>
    </source>
</evidence>
<dbReference type="InterPro" id="IPR001680">
    <property type="entry name" value="WD40_rpt"/>
</dbReference>
<evidence type="ECO:0000256" key="1">
    <source>
        <dbReference type="ARBA" id="ARBA00022574"/>
    </source>
</evidence>
<dbReference type="InterPro" id="IPR007111">
    <property type="entry name" value="NACHT_NTPase"/>
</dbReference>
<organism evidence="6 7">
    <name type="scientific">Fusarium musae</name>
    <dbReference type="NCBI Taxonomy" id="1042133"/>
    <lineage>
        <taxon>Eukaryota</taxon>
        <taxon>Fungi</taxon>
        <taxon>Dikarya</taxon>
        <taxon>Ascomycota</taxon>
        <taxon>Pezizomycotina</taxon>
        <taxon>Sordariomycetes</taxon>
        <taxon>Hypocreomycetidae</taxon>
        <taxon>Hypocreales</taxon>
        <taxon>Nectriaceae</taxon>
        <taxon>Fusarium</taxon>
    </lineage>
</organism>
<dbReference type="InterPro" id="IPR036322">
    <property type="entry name" value="WD40_repeat_dom_sf"/>
</dbReference>
<keyword evidence="2" id="KW-0677">Repeat</keyword>
<accession>A0A9P8DAA3</accession>
<dbReference type="PANTHER" id="PTHR10039:SF14">
    <property type="entry name" value="NACHT DOMAIN-CONTAINING PROTEIN"/>
    <property type="match status" value="1"/>
</dbReference>